<dbReference type="GO" id="GO:0043546">
    <property type="term" value="F:molybdopterin cofactor binding"/>
    <property type="evidence" value="ECO:0007669"/>
    <property type="project" value="InterPro"/>
</dbReference>
<dbReference type="PANTHER" id="PTHR43742:SF6">
    <property type="entry name" value="OXIDOREDUCTASE YYAE-RELATED"/>
    <property type="match status" value="1"/>
</dbReference>
<organism evidence="8 9">
    <name type="scientific">Adlercreutzia equolifaciens subsp. celatus</name>
    <dbReference type="NCBI Taxonomy" id="394340"/>
    <lineage>
        <taxon>Bacteria</taxon>
        <taxon>Bacillati</taxon>
        <taxon>Actinomycetota</taxon>
        <taxon>Coriobacteriia</taxon>
        <taxon>Eggerthellales</taxon>
        <taxon>Eggerthellaceae</taxon>
        <taxon>Adlercreutzia</taxon>
    </lineage>
</organism>
<comment type="similarity">
    <text evidence="1">Belongs to the prokaryotic molybdopterin-containing oxidoreductase family.</text>
</comment>
<dbReference type="GO" id="GO:0051536">
    <property type="term" value="F:iron-sulfur cluster binding"/>
    <property type="evidence" value="ECO:0007669"/>
    <property type="project" value="UniProtKB-KW"/>
</dbReference>
<dbReference type="Gene3D" id="3.40.50.12440">
    <property type="match status" value="1"/>
</dbReference>
<feature type="domain" description="4Fe-4S Mo/W bis-MGD-type" evidence="7">
    <location>
        <begin position="81"/>
        <end position="138"/>
    </location>
</feature>
<accession>A0A369P316</accession>
<dbReference type="Proteomes" id="UP000253805">
    <property type="component" value="Unassembled WGS sequence"/>
</dbReference>
<dbReference type="GO" id="GO:0016491">
    <property type="term" value="F:oxidoreductase activity"/>
    <property type="evidence" value="ECO:0007669"/>
    <property type="project" value="UniProtKB-KW"/>
</dbReference>
<dbReference type="Gene3D" id="3.40.228.10">
    <property type="entry name" value="Dimethylsulfoxide Reductase, domain 2"/>
    <property type="match status" value="1"/>
</dbReference>
<evidence type="ECO:0000313" key="8">
    <source>
        <dbReference type="EMBL" id="RDC45426.1"/>
    </source>
</evidence>
<evidence type="ECO:0000256" key="3">
    <source>
        <dbReference type="ARBA" id="ARBA00022729"/>
    </source>
</evidence>
<dbReference type="Pfam" id="PF04879">
    <property type="entry name" value="Molybdop_Fe4S4"/>
    <property type="match status" value="1"/>
</dbReference>
<dbReference type="Gene3D" id="3.40.50.740">
    <property type="match status" value="2"/>
</dbReference>
<dbReference type="AlphaFoldDB" id="A0A369P316"/>
<sequence length="869" mass="96377">MGREGAQARCAEKLSAPGLPLCHERGGEMSGSETKRSGLTRRGFLKATGVASLGVAGAGSLGFGGHALFANAQEEADRDGEEIVSTICSANCFQACMLNAHVRDGKVVKMSRGDYPEEIYSGCCLRGLSIPERTYSDNRLKYPLKRVEGTDRGAGEWERISWDQAIDEITTKLKEIREEYGPRAVTWGFSSGNYRGQEAAIIRLAFTVGGCFLQLMYDWAVGWGTNRVIGGGTFGYSNEPKDMVNSKYIIVWGTNPVLTTPQTWRIILQAKDNGAKLLCIDPMRSATSHYCDEWIQIKQGTDLYLALAILNEIVREDRIDVEYVKRATTAPFLIRQDTGLFLRRSDIEGGELADVRDAVTLNTAGSTKADPAYVIDEATGDIAFYTECDTPVLEGEFEVQGIKVKTAYSALKEHMAAYTVEDASELSGVPVETIRELVDIYTSGEPVMAYTQFGIDHYRGSHLWGQTLAIIAALTNNLSRHGSGLGGPGCPKGALSPLYVNPVVSTGVSPVDIANMDPRLCSAAWLEAVRTGKYCGEDYPIKAFVGATGNPASNYPQQRLWLEDVVGNLDLIVTTDIEMTDTARYSDYVLPASFWLEYPDIRGNFSNPYLVYGGKAIEPLWECKNDSEITTLIAHGLGYEEHYPYFTDEEWIDIGLDSDENRARGIDHATLKEKKAIRQLGTEEEPWMVGGFEYDNEFPTPSGRAEIYCEIPTACYEYGQDWQSEAKEQQFPIWLPPFENWPGAEIRSKYPLGYLQLHQRGRTHSQWFASETLREIDKEPLLHISRPDADNRGIASGDVVEVFNDRGRCVVKAVVDDALPEALCYIPKGWQRSQFIEGGYQELTANRADACAGSYVYYDTAVEVKKVEE</sequence>
<dbReference type="SUPFAM" id="SSF50692">
    <property type="entry name" value="ADC-like"/>
    <property type="match status" value="1"/>
</dbReference>
<evidence type="ECO:0000256" key="1">
    <source>
        <dbReference type="ARBA" id="ARBA00010312"/>
    </source>
</evidence>
<proteinExistence type="inferred from homology"/>
<dbReference type="Pfam" id="PF01568">
    <property type="entry name" value="Molydop_binding"/>
    <property type="match status" value="1"/>
</dbReference>
<dbReference type="GO" id="GO:0046872">
    <property type="term" value="F:metal ion binding"/>
    <property type="evidence" value="ECO:0007669"/>
    <property type="project" value="UniProtKB-KW"/>
</dbReference>
<dbReference type="InterPro" id="IPR050612">
    <property type="entry name" value="Prok_Mopterin_Oxidored"/>
</dbReference>
<dbReference type="InterPro" id="IPR006311">
    <property type="entry name" value="TAT_signal"/>
</dbReference>
<reference evidence="8 9" key="1">
    <citation type="journal article" date="2018" name="Elife">
        <title>Discovery and characterization of a prevalent human gut bacterial enzyme sufficient for the inactivation of a family of plant toxins.</title>
        <authorList>
            <person name="Koppel N."/>
            <person name="Bisanz J.E."/>
            <person name="Pandelia M.E."/>
            <person name="Turnbaugh P.J."/>
            <person name="Balskus E.P."/>
        </authorList>
    </citation>
    <scope>NUCLEOTIDE SEQUENCE [LARGE SCALE GENOMIC DNA]</scope>
    <source>
        <strain evidence="8 9">OB21 GAM 11</strain>
    </source>
</reference>
<evidence type="ECO:0000256" key="2">
    <source>
        <dbReference type="ARBA" id="ARBA00022723"/>
    </source>
</evidence>
<evidence type="ECO:0000256" key="4">
    <source>
        <dbReference type="ARBA" id="ARBA00023002"/>
    </source>
</evidence>
<dbReference type="InterPro" id="IPR006657">
    <property type="entry name" value="MoPterin_dinucl-bd_dom"/>
</dbReference>
<keyword evidence="4" id="KW-0560">Oxidoreductase</keyword>
<evidence type="ECO:0000256" key="5">
    <source>
        <dbReference type="ARBA" id="ARBA00023004"/>
    </source>
</evidence>
<name>A0A369P316_9ACTN</name>
<dbReference type="InterPro" id="IPR006656">
    <property type="entry name" value="Mopterin_OxRdtase"/>
</dbReference>
<evidence type="ECO:0000313" key="9">
    <source>
        <dbReference type="Proteomes" id="UP000253805"/>
    </source>
</evidence>
<dbReference type="InterPro" id="IPR009010">
    <property type="entry name" value="Asp_de-COase-like_dom_sf"/>
</dbReference>
<evidence type="ECO:0000259" key="7">
    <source>
        <dbReference type="PROSITE" id="PS51669"/>
    </source>
</evidence>
<gene>
    <name evidence="8" type="ORF">C1850_04730</name>
</gene>
<dbReference type="SUPFAM" id="SSF53706">
    <property type="entry name" value="Formate dehydrogenase/DMSO reductase, domains 1-3"/>
    <property type="match status" value="1"/>
</dbReference>
<keyword evidence="3" id="KW-0732">Signal</keyword>
<dbReference type="EMBL" id="PPUT01000009">
    <property type="protein sequence ID" value="RDC45426.1"/>
    <property type="molecule type" value="Genomic_DNA"/>
</dbReference>
<dbReference type="PANTHER" id="PTHR43742">
    <property type="entry name" value="TRIMETHYLAMINE-N-OXIDE REDUCTASE"/>
    <property type="match status" value="1"/>
</dbReference>
<protein>
    <recommendedName>
        <fullName evidence="7">4Fe-4S Mo/W bis-MGD-type domain-containing protein</fullName>
    </recommendedName>
</protein>
<dbReference type="Gene3D" id="2.20.25.90">
    <property type="entry name" value="ADC-like domains"/>
    <property type="match status" value="1"/>
</dbReference>
<keyword evidence="2" id="KW-0479">Metal-binding</keyword>
<dbReference type="PROSITE" id="PS51669">
    <property type="entry name" value="4FE4S_MOW_BIS_MGD"/>
    <property type="match status" value="1"/>
</dbReference>
<evidence type="ECO:0000256" key="6">
    <source>
        <dbReference type="ARBA" id="ARBA00023014"/>
    </source>
</evidence>
<dbReference type="SMART" id="SM00926">
    <property type="entry name" value="Molybdop_Fe4S4"/>
    <property type="match status" value="1"/>
</dbReference>
<keyword evidence="5" id="KW-0408">Iron</keyword>
<keyword evidence="6" id="KW-0411">Iron-sulfur</keyword>
<dbReference type="InterPro" id="IPR006963">
    <property type="entry name" value="Mopterin_OxRdtase_4Fe-4S_dom"/>
</dbReference>
<dbReference type="Pfam" id="PF00384">
    <property type="entry name" value="Molybdopterin"/>
    <property type="match status" value="1"/>
</dbReference>
<dbReference type="PROSITE" id="PS51318">
    <property type="entry name" value="TAT"/>
    <property type="match status" value="1"/>
</dbReference>
<comment type="caution">
    <text evidence="8">The sequence shown here is derived from an EMBL/GenBank/DDBJ whole genome shotgun (WGS) entry which is preliminary data.</text>
</comment>